<dbReference type="Proteomes" id="UP000799428">
    <property type="component" value="Unassembled WGS sequence"/>
</dbReference>
<dbReference type="EMBL" id="MU005772">
    <property type="protein sequence ID" value="KAF2708104.1"/>
    <property type="molecule type" value="Genomic_DNA"/>
</dbReference>
<sequence>MTFPRASAQLRDQNGRFVKKSKAGVPEDVGQPKFRDNSLRDDEQFGRAAQNDGAPVTVLAIDHTRKSIDNNGSISRTTAMQPPTASPQNTAVVPPPISTQVLLSYATLEHVSRHAEKLKKLKAPQNDMIVLSYPFIARAFGELERLGVFNLHDLEHSEPFTTSFTPTTRTFAAQGAHHIFSRAIFDYFYHSLDIIPNRTRSITMEVFKDEFCSSMEKAMETWAKAYPPFPNEDDENMELENGIKSAPSSKVAQEVKEYLYGFLEALRQLIAWWRDGGQHITEKEIATRNQNAQEKKWRTDAWIQDDNLPLGGERRNIWELSSEDLNGLMEEQQETWSEESDISEHRRKLLESASST</sequence>
<keyword evidence="3" id="KW-1185">Reference proteome</keyword>
<reference evidence="2" key="1">
    <citation type="journal article" date="2020" name="Stud. Mycol.">
        <title>101 Dothideomycetes genomes: a test case for predicting lifestyles and emergence of pathogens.</title>
        <authorList>
            <person name="Haridas S."/>
            <person name="Albert R."/>
            <person name="Binder M."/>
            <person name="Bloem J."/>
            <person name="Labutti K."/>
            <person name="Salamov A."/>
            <person name="Andreopoulos B."/>
            <person name="Baker S."/>
            <person name="Barry K."/>
            <person name="Bills G."/>
            <person name="Bluhm B."/>
            <person name="Cannon C."/>
            <person name="Castanera R."/>
            <person name="Culley D."/>
            <person name="Daum C."/>
            <person name="Ezra D."/>
            <person name="Gonzalez J."/>
            <person name="Henrissat B."/>
            <person name="Kuo A."/>
            <person name="Liang C."/>
            <person name="Lipzen A."/>
            <person name="Lutzoni F."/>
            <person name="Magnuson J."/>
            <person name="Mondo S."/>
            <person name="Nolan M."/>
            <person name="Ohm R."/>
            <person name="Pangilinan J."/>
            <person name="Park H.-J."/>
            <person name="Ramirez L."/>
            <person name="Alfaro M."/>
            <person name="Sun H."/>
            <person name="Tritt A."/>
            <person name="Yoshinaga Y."/>
            <person name="Zwiers L.-H."/>
            <person name="Turgeon B."/>
            <person name="Goodwin S."/>
            <person name="Spatafora J."/>
            <person name="Crous P."/>
            <person name="Grigoriev I."/>
        </authorList>
    </citation>
    <scope>NUCLEOTIDE SEQUENCE</scope>
    <source>
        <strain evidence="2">CBS 279.74</strain>
    </source>
</reference>
<proteinExistence type="predicted"/>
<feature type="region of interest" description="Disordered" evidence="1">
    <location>
        <begin position="1"/>
        <end position="38"/>
    </location>
</feature>
<organism evidence="2 3">
    <name type="scientific">Pleomassaria siparia CBS 279.74</name>
    <dbReference type="NCBI Taxonomy" id="1314801"/>
    <lineage>
        <taxon>Eukaryota</taxon>
        <taxon>Fungi</taxon>
        <taxon>Dikarya</taxon>
        <taxon>Ascomycota</taxon>
        <taxon>Pezizomycotina</taxon>
        <taxon>Dothideomycetes</taxon>
        <taxon>Pleosporomycetidae</taxon>
        <taxon>Pleosporales</taxon>
        <taxon>Pleomassariaceae</taxon>
        <taxon>Pleomassaria</taxon>
    </lineage>
</organism>
<evidence type="ECO:0000313" key="3">
    <source>
        <dbReference type="Proteomes" id="UP000799428"/>
    </source>
</evidence>
<gene>
    <name evidence="2" type="ORF">K504DRAFT_456160</name>
</gene>
<accession>A0A6G1K5F2</accession>
<feature type="compositionally biased region" description="Polar residues" evidence="1">
    <location>
        <begin position="69"/>
        <end position="91"/>
    </location>
</feature>
<evidence type="ECO:0000313" key="2">
    <source>
        <dbReference type="EMBL" id="KAF2708104.1"/>
    </source>
</evidence>
<feature type="region of interest" description="Disordered" evidence="1">
    <location>
        <begin position="68"/>
        <end position="93"/>
    </location>
</feature>
<evidence type="ECO:0000256" key="1">
    <source>
        <dbReference type="SAM" id="MobiDB-lite"/>
    </source>
</evidence>
<dbReference type="AlphaFoldDB" id="A0A6G1K5F2"/>
<name>A0A6G1K5F2_9PLEO</name>
<protein>
    <submittedName>
        <fullName evidence="2">Uncharacterized protein</fullName>
    </submittedName>
</protein>
<feature type="compositionally biased region" description="Acidic residues" evidence="1">
    <location>
        <begin position="331"/>
        <end position="341"/>
    </location>
</feature>
<feature type="region of interest" description="Disordered" evidence="1">
    <location>
        <begin position="330"/>
        <end position="356"/>
    </location>
</feature>